<keyword evidence="3" id="KW-1003">Cell membrane</keyword>
<keyword evidence="12" id="KW-0175">Coiled coil</keyword>
<keyword evidence="16" id="KW-1185">Reference proteome</keyword>
<evidence type="ECO:0000256" key="6">
    <source>
        <dbReference type="ARBA" id="ARBA00022723"/>
    </source>
</evidence>
<dbReference type="PANTHER" id="PTHR43221:SF1">
    <property type="entry name" value="PROTEASE HTPX"/>
    <property type="match status" value="1"/>
</dbReference>
<dbReference type="InterPro" id="IPR050083">
    <property type="entry name" value="HtpX_protease"/>
</dbReference>
<comment type="subcellular location">
    <subcellularLocation>
        <location evidence="2">Cell membrane</location>
        <topology evidence="2">Multi-pass membrane protein</topology>
    </subcellularLocation>
</comment>
<keyword evidence="5 13" id="KW-0812">Transmembrane</keyword>
<dbReference type="HOGENOM" id="CLU_017915_0_0_11"/>
<evidence type="ECO:0000256" key="11">
    <source>
        <dbReference type="ARBA" id="ARBA00023136"/>
    </source>
</evidence>
<dbReference type="STRING" id="362257.SVTN_23960"/>
<evidence type="ECO:0000313" key="15">
    <source>
        <dbReference type="EMBL" id="AJF66982.1"/>
    </source>
</evidence>
<organism evidence="15 16">
    <name type="scientific">Streptomyces vietnamensis</name>
    <dbReference type="NCBI Taxonomy" id="362257"/>
    <lineage>
        <taxon>Bacteria</taxon>
        <taxon>Bacillati</taxon>
        <taxon>Actinomycetota</taxon>
        <taxon>Actinomycetes</taxon>
        <taxon>Kitasatosporales</taxon>
        <taxon>Streptomycetaceae</taxon>
        <taxon>Streptomyces</taxon>
    </lineage>
</organism>
<keyword evidence="6" id="KW-0479">Metal-binding</keyword>
<accession>A0A0B5I932</accession>
<dbReference type="Gene3D" id="3.30.2010.10">
    <property type="entry name" value="Metalloproteases ('zincins'), catalytic domain"/>
    <property type="match status" value="1"/>
</dbReference>
<comment type="cofactor">
    <cofactor evidence="1">
        <name>Zn(2+)</name>
        <dbReference type="ChEBI" id="CHEBI:29105"/>
    </cofactor>
</comment>
<proteinExistence type="predicted"/>
<evidence type="ECO:0000313" key="16">
    <source>
        <dbReference type="Proteomes" id="UP000031774"/>
    </source>
</evidence>
<feature type="transmembrane region" description="Helical" evidence="13">
    <location>
        <begin position="12"/>
        <end position="31"/>
    </location>
</feature>
<name>A0A0B5I932_9ACTN</name>
<feature type="transmembrane region" description="Helical" evidence="13">
    <location>
        <begin position="37"/>
        <end position="59"/>
    </location>
</feature>
<evidence type="ECO:0000256" key="13">
    <source>
        <dbReference type="SAM" id="Phobius"/>
    </source>
</evidence>
<keyword evidence="11 13" id="KW-0472">Membrane</keyword>
<dbReference type="CDD" id="cd07328">
    <property type="entry name" value="M48_Ste24p_like"/>
    <property type="match status" value="1"/>
</dbReference>
<keyword evidence="7" id="KW-0378">Hydrolase</keyword>
<evidence type="ECO:0000256" key="8">
    <source>
        <dbReference type="ARBA" id="ARBA00022833"/>
    </source>
</evidence>
<evidence type="ECO:0000256" key="9">
    <source>
        <dbReference type="ARBA" id="ARBA00022989"/>
    </source>
</evidence>
<dbReference type="Proteomes" id="UP000031774">
    <property type="component" value="Chromosome"/>
</dbReference>
<gene>
    <name evidence="15" type="ORF">SVTN_23960</name>
</gene>
<evidence type="ECO:0000256" key="12">
    <source>
        <dbReference type="SAM" id="Coils"/>
    </source>
</evidence>
<dbReference type="Pfam" id="PF01435">
    <property type="entry name" value="Peptidase_M48"/>
    <property type="match status" value="1"/>
</dbReference>
<keyword evidence="10" id="KW-0482">Metalloprotease</keyword>
<dbReference type="RefSeq" id="WP_041130949.1">
    <property type="nucleotide sequence ID" value="NZ_CP010407.1"/>
</dbReference>
<sequence length="537" mass="57327">MGATLRAVRALVLLSGFYALCLGLLALLGAADWAAVLWAPAAIRIKILIVSVLLAIPVFRGMLMLRTPRDEEPGGVLVTEADEPRLWRTVRELAREVGTRAPDEIRLTADVNAAVTEDARLLGLLGGVRRLYLGLPLMAGLDEAGLRAVLAHELGHYVNSDTRLAAIGARGRVQVGRIVELFRAKADAKVEKERARQERKSEKRVARGRKAKEIDTTGAGVTYRTMAKIYTAYGRLYLRSTLSGARRQELAADLAAARIAGRDATARALRDIPAIDAANDFYLSSYATLGTEFGLLPARGEVFGGVRHLLAARADELAGLREEIPDEPASPYDSHPPAAERVARVEALPDDGRAAEDSGPALGLLASPEAALAAIEDATLAPEAQRMRRLDWPDLVHESMSARVAQGTEELRTAAHAVTGAPWAAPLPALLDAIDAGSAWEIADRLPKSEEAAAATGRAAREFARPALRRGLSALVTDELLRSGRARWELSWTGPATLTLPDGTADALPAALDAATADLPDTAPLRTLLSQQAPLPL</sequence>
<feature type="coiled-coil region" evidence="12">
    <location>
        <begin position="178"/>
        <end position="205"/>
    </location>
</feature>
<keyword evidence="8" id="KW-0862">Zinc</keyword>
<dbReference type="EMBL" id="CP010407">
    <property type="protein sequence ID" value="AJF66982.1"/>
    <property type="molecule type" value="Genomic_DNA"/>
</dbReference>
<protein>
    <submittedName>
        <fullName evidence="15">Peptidase</fullName>
    </submittedName>
</protein>
<evidence type="ECO:0000256" key="2">
    <source>
        <dbReference type="ARBA" id="ARBA00004651"/>
    </source>
</evidence>
<evidence type="ECO:0000256" key="4">
    <source>
        <dbReference type="ARBA" id="ARBA00022670"/>
    </source>
</evidence>
<dbReference type="AlphaFoldDB" id="A0A0B5I932"/>
<evidence type="ECO:0000256" key="5">
    <source>
        <dbReference type="ARBA" id="ARBA00022692"/>
    </source>
</evidence>
<evidence type="ECO:0000256" key="10">
    <source>
        <dbReference type="ARBA" id="ARBA00023049"/>
    </source>
</evidence>
<dbReference type="GO" id="GO:0004222">
    <property type="term" value="F:metalloendopeptidase activity"/>
    <property type="evidence" value="ECO:0007669"/>
    <property type="project" value="InterPro"/>
</dbReference>
<dbReference type="GO" id="GO:0005886">
    <property type="term" value="C:plasma membrane"/>
    <property type="evidence" value="ECO:0007669"/>
    <property type="project" value="UniProtKB-SubCell"/>
</dbReference>
<dbReference type="GO" id="GO:0046872">
    <property type="term" value="F:metal ion binding"/>
    <property type="evidence" value="ECO:0007669"/>
    <property type="project" value="UniProtKB-KW"/>
</dbReference>
<dbReference type="InterPro" id="IPR001915">
    <property type="entry name" value="Peptidase_M48"/>
</dbReference>
<evidence type="ECO:0000256" key="7">
    <source>
        <dbReference type="ARBA" id="ARBA00022801"/>
    </source>
</evidence>
<dbReference type="GO" id="GO:0006508">
    <property type="term" value="P:proteolysis"/>
    <property type="evidence" value="ECO:0007669"/>
    <property type="project" value="UniProtKB-KW"/>
</dbReference>
<dbReference type="KEGG" id="svt:SVTN_23960"/>
<feature type="domain" description="Peptidase M48" evidence="14">
    <location>
        <begin position="81"/>
        <end position="347"/>
    </location>
</feature>
<evidence type="ECO:0000256" key="3">
    <source>
        <dbReference type="ARBA" id="ARBA00022475"/>
    </source>
</evidence>
<keyword evidence="9 13" id="KW-1133">Transmembrane helix</keyword>
<keyword evidence="4" id="KW-0645">Protease</keyword>
<evidence type="ECO:0000259" key="14">
    <source>
        <dbReference type="Pfam" id="PF01435"/>
    </source>
</evidence>
<dbReference type="PANTHER" id="PTHR43221">
    <property type="entry name" value="PROTEASE HTPX"/>
    <property type="match status" value="1"/>
</dbReference>
<evidence type="ECO:0000256" key="1">
    <source>
        <dbReference type="ARBA" id="ARBA00001947"/>
    </source>
</evidence>
<reference evidence="15 16" key="1">
    <citation type="submission" date="2014-12" db="EMBL/GenBank/DDBJ databases">
        <title>Complete genome sequence of Streptomyces vietnamensis strain GIMV4.0001, a genetic manipulable producer of the benzoisochromanequinone antibiotic granaticin.</title>
        <authorList>
            <person name="Deng M.R."/>
            <person name="Guo J."/>
            <person name="Ma L.Y."/>
            <person name="Feng G.D."/>
            <person name="Mo C.Y."/>
            <person name="Zhu H.H."/>
        </authorList>
    </citation>
    <scope>NUCLEOTIDE SEQUENCE [LARGE SCALE GENOMIC DNA]</scope>
    <source>
        <strain evidence="16">GIMV4.0001</strain>
    </source>
</reference>